<name>A0A8H5Q0R9_GIBSU</name>
<feature type="domain" description="DUF7735" evidence="3">
    <location>
        <begin position="68"/>
        <end position="116"/>
    </location>
</feature>
<evidence type="ECO:0000313" key="4">
    <source>
        <dbReference type="EMBL" id="KAF5606567.1"/>
    </source>
</evidence>
<sequence length="208" mass="21111">MQSVILTSLLATAVSANFMAHPLMKRDLLAPRATAPAVGGITEECQTAILDVYKTLPTPPPAIVSDITENPQTDPCSFSTPASLSKDYASYSSQILSWYSKNEDEIKSALSECPELSQYATAVPVCATAALGEKGGAESATTTAEKPEKTSASGDKTTAAAGEETSAQSEASTPTSSAAAVETNGAAREGGFIYAAAAAVAGVVVAAL</sequence>
<dbReference type="RefSeq" id="XP_036538537.1">
    <property type="nucleotide sequence ID" value="XM_036684117.1"/>
</dbReference>
<feature type="region of interest" description="Disordered" evidence="1">
    <location>
        <begin position="134"/>
        <end position="180"/>
    </location>
</feature>
<dbReference type="Proteomes" id="UP000547976">
    <property type="component" value="Unassembled WGS sequence"/>
</dbReference>
<reference evidence="4 5" key="1">
    <citation type="submission" date="2020-05" db="EMBL/GenBank/DDBJ databases">
        <title>Identification and distribution of gene clusters putatively required for synthesis of sphingolipid metabolism inhibitors in phylogenetically diverse species of the filamentous fungus Fusarium.</title>
        <authorList>
            <person name="Kim H.-S."/>
            <person name="Busman M."/>
            <person name="Brown D.W."/>
            <person name="Divon H."/>
            <person name="Uhlig S."/>
            <person name="Proctor R.H."/>
        </authorList>
    </citation>
    <scope>NUCLEOTIDE SEQUENCE [LARGE SCALE GENOMIC DNA]</scope>
    <source>
        <strain evidence="4 5">NRRL 66333</strain>
    </source>
</reference>
<keyword evidence="5" id="KW-1185">Reference proteome</keyword>
<dbReference type="GeneID" id="59318835"/>
<dbReference type="AlphaFoldDB" id="A0A8H5Q0R9"/>
<dbReference type="InterPro" id="IPR056637">
    <property type="entry name" value="DUF7735"/>
</dbReference>
<organism evidence="4 5">
    <name type="scientific">Gibberella subglutinans</name>
    <name type="common">Fusarium subglutinans</name>
    <dbReference type="NCBI Taxonomy" id="42677"/>
    <lineage>
        <taxon>Eukaryota</taxon>
        <taxon>Fungi</taxon>
        <taxon>Dikarya</taxon>
        <taxon>Ascomycota</taxon>
        <taxon>Pezizomycotina</taxon>
        <taxon>Sordariomycetes</taxon>
        <taxon>Hypocreomycetidae</taxon>
        <taxon>Hypocreales</taxon>
        <taxon>Nectriaceae</taxon>
        <taxon>Fusarium</taxon>
        <taxon>Fusarium fujikuroi species complex</taxon>
    </lineage>
</organism>
<evidence type="ECO:0000256" key="2">
    <source>
        <dbReference type="SAM" id="SignalP"/>
    </source>
</evidence>
<comment type="caution">
    <text evidence="4">The sequence shown here is derived from an EMBL/GenBank/DDBJ whole genome shotgun (WGS) entry which is preliminary data.</text>
</comment>
<dbReference type="Pfam" id="PF24870">
    <property type="entry name" value="DUF7735"/>
    <property type="match status" value="1"/>
</dbReference>
<protein>
    <submittedName>
        <fullName evidence="4">Infection structure specific</fullName>
    </submittedName>
</protein>
<feature type="compositionally biased region" description="Polar residues" evidence="1">
    <location>
        <begin position="139"/>
        <end position="156"/>
    </location>
</feature>
<feature type="signal peptide" evidence="2">
    <location>
        <begin position="1"/>
        <end position="16"/>
    </location>
</feature>
<feature type="chain" id="PRO_5034194384" evidence="2">
    <location>
        <begin position="17"/>
        <end position="208"/>
    </location>
</feature>
<keyword evidence="2" id="KW-0732">Signal</keyword>
<proteinExistence type="predicted"/>
<evidence type="ECO:0000313" key="5">
    <source>
        <dbReference type="Proteomes" id="UP000547976"/>
    </source>
</evidence>
<gene>
    <name evidence="4" type="ORF">FSUBG_5966</name>
</gene>
<dbReference type="EMBL" id="JAAOAV010000060">
    <property type="protein sequence ID" value="KAF5606567.1"/>
    <property type="molecule type" value="Genomic_DNA"/>
</dbReference>
<dbReference type="OrthoDB" id="3561078at2759"/>
<evidence type="ECO:0000259" key="3">
    <source>
        <dbReference type="Pfam" id="PF24870"/>
    </source>
</evidence>
<evidence type="ECO:0000256" key="1">
    <source>
        <dbReference type="SAM" id="MobiDB-lite"/>
    </source>
</evidence>
<feature type="compositionally biased region" description="Low complexity" evidence="1">
    <location>
        <begin position="157"/>
        <end position="180"/>
    </location>
</feature>
<accession>A0A8H5Q0R9</accession>